<dbReference type="OrthoDB" id="3801489at2759"/>
<evidence type="ECO:0000313" key="2">
    <source>
        <dbReference type="Proteomes" id="UP001140510"/>
    </source>
</evidence>
<keyword evidence="2" id="KW-1185">Reference proteome</keyword>
<name>A0A9W9D584_9PLEO</name>
<organism evidence="1 2">
    <name type="scientific">Didymella pomorum</name>
    <dbReference type="NCBI Taxonomy" id="749634"/>
    <lineage>
        <taxon>Eukaryota</taxon>
        <taxon>Fungi</taxon>
        <taxon>Dikarya</taxon>
        <taxon>Ascomycota</taxon>
        <taxon>Pezizomycotina</taxon>
        <taxon>Dothideomycetes</taxon>
        <taxon>Pleosporomycetidae</taxon>
        <taxon>Pleosporales</taxon>
        <taxon>Pleosporineae</taxon>
        <taxon>Didymellaceae</taxon>
        <taxon>Didymella</taxon>
    </lineage>
</organism>
<sequence>MDSDAVSLIGAKPTFARMDSHQGDMEYHNFDLPLASTTVHTSNVTDTGALQLLNLPREIRDNIYSYLHQPRQIRWEIGKHDVHCVSINVPKAPISAVFQTCTRLYEEYRQSRNLRTLAATISTTRATNHETAASTDLQCHAVDGSVIMHAEPAPIEHVAHLLASVRDLTILMDNKRSMDDDTPVWNELQTLESLLSPFHQMLTTIRIGIHQWQDPNPLQMKSRRETKAYTDPSLSTAKFMPTPNSTFMGKPLIQQAAGYRLQLVLLQLHPSDQKDLLERFHRHRTGVYVYSNDAPRQLARDGLYWAQEEVVESFPMNCSWFNMQRSMNLNLRDRFDAFGVTDAWIQTEYGPNARKMMEWREKRGVDAVKWED</sequence>
<protein>
    <submittedName>
        <fullName evidence="1">Uncharacterized protein</fullName>
    </submittedName>
</protein>
<gene>
    <name evidence="1" type="ORF">N0V91_008701</name>
</gene>
<dbReference type="EMBL" id="JAPEVA010000089">
    <property type="protein sequence ID" value="KAJ4400447.1"/>
    <property type="molecule type" value="Genomic_DNA"/>
</dbReference>
<proteinExistence type="predicted"/>
<reference evidence="1" key="1">
    <citation type="submission" date="2022-10" db="EMBL/GenBank/DDBJ databases">
        <title>Tapping the CABI collections for fungal endophytes: first genome assemblies for Collariella, Neodidymelliopsis, Ascochyta clinopodiicola, Didymella pomorum, Didymosphaeria variabile, Neocosmospora piperis and Neocucurbitaria cava.</title>
        <authorList>
            <person name="Hill R."/>
        </authorList>
    </citation>
    <scope>NUCLEOTIDE SEQUENCE</scope>
    <source>
        <strain evidence="1">IMI 355091</strain>
    </source>
</reference>
<evidence type="ECO:0000313" key="1">
    <source>
        <dbReference type="EMBL" id="KAJ4400447.1"/>
    </source>
</evidence>
<comment type="caution">
    <text evidence="1">The sequence shown here is derived from an EMBL/GenBank/DDBJ whole genome shotgun (WGS) entry which is preliminary data.</text>
</comment>
<dbReference type="AlphaFoldDB" id="A0A9W9D584"/>
<accession>A0A9W9D584</accession>
<dbReference type="Proteomes" id="UP001140510">
    <property type="component" value="Unassembled WGS sequence"/>
</dbReference>